<feature type="transmembrane region" description="Helical" evidence="1">
    <location>
        <begin position="69"/>
        <end position="87"/>
    </location>
</feature>
<reference evidence="2" key="1">
    <citation type="submission" date="2017-12" db="EMBL/GenBank/DDBJ databases">
        <title>FDA dAtabase for Regulatory Grade micrObial Sequences (FDA-ARGOS): Supporting development and validation of Infectious Disease Dx tests.</title>
        <authorList>
            <person name="Kerrigan L."/>
            <person name="Tallon L.J."/>
            <person name="Sadzewicz L."/>
            <person name="Sengamalay N."/>
            <person name="Ott S."/>
            <person name="Godinez A."/>
            <person name="Nagaraj S."/>
            <person name="Vavikolanu K."/>
            <person name="Vyas G."/>
            <person name="Nadendla S."/>
            <person name="Aluvathingal J."/>
            <person name="Sichtig H."/>
        </authorList>
    </citation>
    <scope>NUCLEOTIDE SEQUENCE [LARGE SCALE GENOMIC DNA]</scope>
    <source>
        <strain evidence="2">FDAARGOS_200</strain>
    </source>
</reference>
<dbReference type="AlphaFoldDB" id="A0AAX0WUY0"/>
<keyword evidence="3" id="KW-1185">Reference proteome</keyword>
<name>A0AAX0WUY0_9GAMM</name>
<evidence type="ECO:0000313" key="3">
    <source>
        <dbReference type="Proteomes" id="UP000192511"/>
    </source>
</evidence>
<feature type="transmembrane region" description="Helical" evidence="1">
    <location>
        <begin position="165"/>
        <end position="183"/>
    </location>
</feature>
<dbReference type="EMBL" id="NBTX02000004">
    <property type="protein sequence ID" value="PNL62137.1"/>
    <property type="molecule type" value="Genomic_DNA"/>
</dbReference>
<gene>
    <name evidence="2" type="ORF">A6J39_013440</name>
</gene>
<keyword evidence="1" id="KW-0812">Transmembrane</keyword>
<feature type="transmembrane region" description="Helical" evidence="1">
    <location>
        <begin position="374"/>
        <end position="393"/>
    </location>
</feature>
<proteinExistence type="predicted"/>
<feature type="transmembrane region" description="Helical" evidence="1">
    <location>
        <begin position="400"/>
        <end position="420"/>
    </location>
</feature>
<feature type="transmembrane region" description="Helical" evidence="1">
    <location>
        <begin position="426"/>
        <end position="449"/>
    </location>
</feature>
<comment type="caution">
    <text evidence="2">The sequence shown here is derived from an EMBL/GenBank/DDBJ whole genome shotgun (WGS) entry which is preliminary data.</text>
</comment>
<evidence type="ECO:0000313" key="2">
    <source>
        <dbReference type="EMBL" id="PNL62137.1"/>
    </source>
</evidence>
<feature type="transmembrane region" description="Helical" evidence="1">
    <location>
        <begin position="222"/>
        <end position="241"/>
    </location>
</feature>
<feature type="transmembrane region" description="Helical" evidence="1">
    <location>
        <begin position="262"/>
        <end position="286"/>
    </location>
</feature>
<keyword evidence="1" id="KW-1133">Transmembrane helix</keyword>
<feature type="transmembrane region" description="Helical" evidence="1">
    <location>
        <begin position="337"/>
        <end position="354"/>
    </location>
</feature>
<feature type="transmembrane region" description="Helical" evidence="1">
    <location>
        <begin position="461"/>
        <end position="483"/>
    </location>
</feature>
<evidence type="ECO:0008006" key="4">
    <source>
        <dbReference type="Google" id="ProtNLM"/>
    </source>
</evidence>
<organism evidence="2 3">
    <name type="scientific">Legionella anisa</name>
    <dbReference type="NCBI Taxonomy" id="28082"/>
    <lineage>
        <taxon>Bacteria</taxon>
        <taxon>Pseudomonadati</taxon>
        <taxon>Pseudomonadota</taxon>
        <taxon>Gammaproteobacteria</taxon>
        <taxon>Legionellales</taxon>
        <taxon>Legionellaceae</taxon>
        <taxon>Legionella</taxon>
    </lineage>
</organism>
<accession>A0AAX0WUY0</accession>
<dbReference type="GeneID" id="98065505"/>
<feature type="transmembrane region" description="Helical" evidence="1">
    <location>
        <begin position="108"/>
        <end position="129"/>
    </location>
</feature>
<dbReference type="RefSeq" id="WP_019233261.1">
    <property type="nucleotide sequence ID" value="NZ_CAAAHR010000043.1"/>
</dbReference>
<keyword evidence="1" id="KW-0472">Membrane</keyword>
<protein>
    <recommendedName>
        <fullName evidence="4">Glycosyltransferase RgtA/B/C/D-like domain-containing protein</fullName>
    </recommendedName>
</protein>
<feature type="transmembrane region" description="Helical" evidence="1">
    <location>
        <begin position="6"/>
        <end position="32"/>
    </location>
</feature>
<sequence>MDFLKLLLSLLFGTHLFFFSGYAVRWLFLVFYPQKLNNRTTPDALEYVTGYALTALLCFLSLITLGTLVYGGLIASICSCVALYYLYKKQQLSIRKPFRFTPALIIKITYLSIIFIIYLPCLFGKSTVFHLPPIVDLPKGIAAVIAAAHAEQWPVPNPYFPDLSFAYNLLFYFPLGLIVRCIAKANYVIPIYSCAVLWASWQALGMLEITMDRFKFSKYQKIVGLLFATFLSSLLPLIFSTDEPMGALLKVNKMADFWMEEPLTYSVYLPQYLFVSCCIIGSWVVYNMPSSLLRVVLYPLLLSSAALSGFILTPIIFITFLLYWIWDYRKSYSTPKYQIIALILFLGSTSYFIWQAKKWSGHSVLLGLWPLHGLHYFILSEFILFLGVLLFFISLRGKRWTQLGISYAIPFAAAVLVLIISEDEDFAIKSAFLIHTLSIVVSIIGYTWIWSKLGNRNSLKWLLVTPLAYFCSLSSVLIGFYMVHSYIPYSKNERIVLKKMQKLPFNSIILFKDSDMQRAALSGHLVYMDFKPYRKDAYLPENERIKANIFFNKENIELKNKKINAIFSNNELIVMPPTSSSIKPITLSQLTKWQPWQSPFIKSGLKVSFDTSTLGIKSTKHLVDAALIIPVTLPVGVYQISAEVTGQVVAGSGHISLHGLKKLINIPVGSYTKPTKFSTIVQINDKTKNKYFLSFGLGGWAQGRGHIQLNDILIRKLS</sequence>
<evidence type="ECO:0000256" key="1">
    <source>
        <dbReference type="SAM" id="Phobius"/>
    </source>
</evidence>
<dbReference type="Proteomes" id="UP000192511">
    <property type="component" value="Unassembled WGS sequence"/>
</dbReference>
<feature type="transmembrane region" description="Helical" evidence="1">
    <location>
        <begin position="298"/>
        <end position="325"/>
    </location>
</feature>
<feature type="transmembrane region" description="Helical" evidence="1">
    <location>
        <begin position="190"/>
        <end position="210"/>
    </location>
</feature>
<feature type="transmembrane region" description="Helical" evidence="1">
    <location>
        <begin position="44"/>
        <end position="63"/>
    </location>
</feature>